<name>A0AC61N0K4_9FIRM</name>
<reference evidence="1 2" key="1">
    <citation type="journal article" date="2022" name="Int. J. Syst. Evol. Microbiol.">
        <title>Miniphocaeibacter halophilus sp. nov., an ammonium-tolerant acetate-producing bacterium isolated from a biogas system.</title>
        <authorList>
            <person name="Schnurer A."/>
            <person name="Singh A."/>
            <person name="Bi S."/>
            <person name="Qiao W."/>
            <person name="Westerholm M."/>
        </authorList>
    </citation>
    <scope>NUCLEOTIDE SEQUENCE [LARGE SCALE GENOMIC DNA]</scope>
    <source>
        <strain evidence="1 2">AMB_01</strain>
    </source>
</reference>
<organism evidence="1 2">
    <name type="scientific">Miniphocaeibacter halophilus</name>
    <dbReference type="NCBI Taxonomy" id="2931922"/>
    <lineage>
        <taxon>Bacteria</taxon>
        <taxon>Bacillati</taxon>
        <taxon>Bacillota</taxon>
        <taxon>Tissierellia</taxon>
        <taxon>Tissierellales</taxon>
        <taxon>Peptoniphilaceae</taxon>
        <taxon>Miniphocaeibacter</taxon>
    </lineage>
</organism>
<gene>
    <name evidence="1" type="ORF">JFY71_03055</name>
</gene>
<dbReference type="Proteomes" id="UP000595814">
    <property type="component" value="Chromosome"/>
</dbReference>
<evidence type="ECO:0000313" key="2">
    <source>
        <dbReference type="Proteomes" id="UP000595814"/>
    </source>
</evidence>
<evidence type="ECO:0000313" key="1">
    <source>
        <dbReference type="EMBL" id="QQK08531.1"/>
    </source>
</evidence>
<protein>
    <submittedName>
        <fullName evidence="1">DUF169 domain-containing protein</fullName>
    </submittedName>
</protein>
<proteinExistence type="predicted"/>
<sequence length="274" mass="30968">MPYIYKKKSVDNPGAPYDFDLIKDYNDIAEGVLELQRKIIGVKIVYDKEVYDSYKIDEPERKYSYCQMIRDAGNGIIKKSRLKHHMCDGGTTALALEPSNAHIENGSEYFSYDLYATAPSAKRMRKSIKSLHNDMGTTYGVVTGPLVKFKDLVPDIVLIIDRPYVIMRLTQGYVYNTGIKPEIDYGAMQAVCSELTVTPYLTGSMNISALCPSTRMLCSWKEEDMGLSLPYEEFINTIDGVIATSKATDSAPKRRSIVKRLEEANKELAEFFKK</sequence>
<dbReference type="EMBL" id="CP066744">
    <property type="protein sequence ID" value="QQK08531.1"/>
    <property type="molecule type" value="Genomic_DNA"/>
</dbReference>
<keyword evidence="2" id="KW-1185">Reference proteome</keyword>
<accession>A0AC61N0K4</accession>